<evidence type="ECO:0000256" key="4">
    <source>
        <dbReference type="ARBA" id="ARBA00022490"/>
    </source>
</evidence>
<feature type="domain" description="Methionyl/Valyl/Leucyl/Isoleucyl-tRNA synthetase anticodon-binding" evidence="15">
    <location>
        <begin position="753"/>
        <end position="871"/>
    </location>
</feature>
<dbReference type="InterPro" id="IPR014729">
    <property type="entry name" value="Rossmann-like_a/b/a_fold"/>
</dbReference>
<dbReference type="Pfam" id="PF00133">
    <property type="entry name" value="tRNA-synt_1"/>
    <property type="match status" value="1"/>
</dbReference>
<dbReference type="SUPFAM" id="SSF50677">
    <property type="entry name" value="ValRS/IleRS/LeuRS editing domain"/>
    <property type="match status" value="1"/>
</dbReference>
<dbReference type="SUPFAM" id="SSF47323">
    <property type="entry name" value="Anticodon-binding domain of a subclass of class I aminoacyl-tRNA synthetases"/>
    <property type="match status" value="1"/>
</dbReference>
<organism evidence="16 17">
    <name type="scientific">Biomphalaria glabrata</name>
    <name type="common">Bloodfluke planorb</name>
    <name type="synonym">Freshwater snail</name>
    <dbReference type="NCBI Taxonomy" id="6526"/>
    <lineage>
        <taxon>Eukaryota</taxon>
        <taxon>Metazoa</taxon>
        <taxon>Spiralia</taxon>
        <taxon>Lophotrochozoa</taxon>
        <taxon>Mollusca</taxon>
        <taxon>Gastropoda</taxon>
        <taxon>Heterobranchia</taxon>
        <taxon>Euthyneura</taxon>
        <taxon>Panpulmonata</taxon>
        <taxon>Hygrophila</taxon>
        <taxon>Lymnaeoidea</taxon>
        <taxon>Planorbidae</taxon>
        <taxon>Biomphalaria</taxon>
    </lineage>
</organism>
<dbReference type="InterPro" id="IPR009080">
    <property type="entry name" value="tRNAsynth_Ia_anticodon-bd"/>
</dbReference>
<dbReference type="FunFam" id="3.40.50.620:FF:000128">
    <property type="entry name" value="Isoleucyl-tRNA synthetase 2, mitochondrial"/>
    <property type="match status" value="1"/>
</dbReference>
<dbReference type="PRINTS" id="PR00984">
    <property type="entry name" value="TRNASYNTHILE"/>
</dbReference>
<dbReference type="GO" id="GO:0046872">
    <property type="term" value="F:metal ion binding"/>
    <property type="evidence" value="ECO:0007669"/>
    <property type="project" value="UniProtKB-KW"/>
</dbReference>
<keyword evidence="10 13" id="KW-0030">Aminoacyl-tRNA synthetase</keyword>
<comment type="similarity">
    <text evidence="2 13">Belongs to the class-I aminoacyl-tRNA synthetase family.</text>
</comment>
<dbReference type="PANTHER" id="PTHR42765">
    <property type="entry name" value="SOLEUCYL-TRNA SYNTHETASE"/>
    <property type="match status" value="1"/>
</dbReference>
<dbReference type="Pfam" id="PF08264">
    <property type="entry name" value="Anticodon_1"/>
    <property type="match status" value="1"/>
</dbReference>
<evidence type="ECO:0000256" key="13">
    <source>
        <dbReference type="RuleBase" id="RU363035"/>
    </source>
</evidence>
<dbReference type="GO" id="GO:0006428">
    <property type="term" value="P:isoleucyl-tRNA aminoacylation"/>
    <property type="evidence" value="ECO:0007669"/>
    <property type="project" value="InterPro"/>
</dbReference>
<gene>
    <name evidence="17" type="primary">LOC106055936</name>
</gene>
<dbReference type="InterPro" id="IPR001412">
    <property type="entry name" value="aa-tRNA-synth_I_CS"/>
</dbReference>
<evidence type="ECO:0000313" key="17">
    <source>
        <dbReference type="RefSeq" id="XP_055879126.1"/>
    </source>
</evidence>
<dbReference type="FunFam" id="3.90.740.10:FF:000009">
    <property type="entry name" value="Isoleucyl-tRNA synthetase 2, mitochondrial"/>
    <property type="match status" value="1"/>
</dbReference>
<comment type="catalytic activity">
    <reaction evidence="12">
        <text>tRNA(Ile) + L-isoleucine + ATP = L-isoleucyl-tRNA(Ile) + AMP + diphosphate</text>
        <dbReference type="Rhea" id="RHEA:11060"/>
        <dbReference type="Rhea" id="RHEA-COMP:9666"/>
        <dbReference type="Rhea" id="RHEA-COMP:9695"/>
        <dbReference type="ChEBI" id="CHEBI:30616"/>
        <dbReference type="ChEBI" id="CHEBI:33019"/>
        <dbReference type="ChEBI" id="CHEBI:58045"/>
        <dbReference type="ChEBI" id="CHEBI:78442"/>
        <dbReference type="ChEBI" id="CHEBI:78528"/>
        <dbReference type="ChEBI" id="CHEBI:456215"/>
        <dbReference type="EC" id="6.1.1.5"/>
    </reaction>
</comment>
<dbReference type="Gene3D" id="1.10.10.830">
    <property type="entry name" value="Ile-tRNA synthetase CP2 domain-like"/>
    <property type="match status" value="1"/>
</dbReference>
<evidence type="ECO:0000256" key="10">
    <source>
        <dbReference type="ARBA" id="ARBA00023146"/>
    </source>
</evidence>
<dbReference type="GO" id="GO:0005739">
    <property type="term" value="C:mitochondrion"/>
    <property type="evidence" value="ECO:0007669"/>
    <property type="project" value="UniProtKB-SubCell"/>
</dbReference>
<dbReference type="GO" id="GO:0002161">
    <property type="term" value="F:aminoacyl-tRNA deacylase activity"/>
    <property type="evidence" value="ECO:0007669"/>
    <property type="project" value="InterPro"/>
</dbReference>
<dbReference type="FunFam" id="3.40.50.620:FF:000111">
    <property type="entry name" value="Mitochondrial isoleucyl-tRNA synthetase"/>
    <property type="match status" value="1"/>
</dbReference>
<dbReference type="InterPro" id="IPR002301">
    <property type="entry name" value="Ile-tRNA-ligase"/>
</dbReference>
<evidence type="ECO:0000256" key="5">
    <source>
        <dbReference type="ARBA" id="ARBA00022598"/>
    </source>
</evidence>
<keyword evidence="7 13" id="KW-0547">Nucleotide-binding</keyword>
<evidence type="ECO:0000256" key="6">
    <source>
        <dbReference type="ARBA" id="ARBA00022723"/>
    </source>
</evidence>
<comment type="subcellular location">
    <subcellularLocation>
        <location evidence="1">Mitochondrion</location>
    </subcellularLocation>
</comment>
<proteinExistence type="inferred from homology"/>
<dbReference type="CDD" id="cd00818">
    <property type="entry name" value="IleRS_core"/>
    <property type="match status" value="1"/>
</dbReference>
<dbReference type="InterPro" id="IPR013155">
    <property type="entry name" value="M/V/L/I-tRNA-synth_anticd-bd"/>
</dbReference>
<dbReference type="OMA" id="HCWRCKT"/>
<accession>A0A9W2ZVQ3</accession>
<dbReference type="CDD" id="cd07960">
    <property type="entry name" value="Anticodon_Ia_Ile_BEm"/>
    <property type="match status" value="1"/>
</dbReference>
<dbReference type="GeneID" id="106055936"/>
<dbReference type="AlphaFoldDB" id="A0A9W2ZVQ3"/>
<dbReference type="InterPro" id="IPR002300">
    <property type="entry name" value="aa-tRNA-synth_Ia"/>
</dbReference>
<evidence type="ECO:0000256" key="2">
    <source>
        <dbReference type="ARBA" id="ARBA00005594"/>
    </source>
</evidence>
<keyword evidence="16" id="KW-1185">Reference proteome</keyword>
<evidence type="ECO:0000256" key="8">
    <source>
        <dbReference type="ARBA" id="ARBA00022840"/>
    </source>
</evidence>
<keyword evidence="6" id="KW-0479">Metal-binding</keyword>
<dbReference type="InterPro" id="IPR009008">
    <property type="entry name" value="Val/Leu/Ile-tRNA-synth_edit"/>
</dbReference>
<keyword evidence="5 13" id="KW-0436">Ligase</keyword>
<dbReference type="EC" id="6.1.1.5" evidence="3"/>
<dbReference type="GO" id="GO:0005524">
    <property type="term" value="F:ATP binding"/>
    <property type="evidence" value="ECO:0007669"/>
    <property type="project" value="UniProtKB-KW"/>
</dbReference>
<dbReference type="InterPro" id="IPR050081">
    <property type="entry name" value="Ile-tRNA_ligase"/>
</dbReference>
<dbReference type="GO" id="GO:0000049">
    <property type="term" value="F:tRNA binding"/>
    <property type="evidence" value="ECO:0007669"/>
    <property type="project" value="InterPro"/>
</dbReference>
<dbReference type="GO" id="GO:0004822">
    <property type="term" value="F:isoleucine-tRNA ligase activity"/>
    <property type="evidence" value="ECO:0007669"/>
    <property type="project" value="UniProtKB-EC"/>
</dbReference>
<dbReference type="Gene3D" id="3.40.50.620">
    <property type="entry name" value="HUPs"/>
    <property type="match status" value="2"/>
</dbReference>
<evidence type="ECO:0000256" key="12">
    <source>
        <dbReference type="ARBA" id="ARBA00048359"/>
    </source>
</evidence>
<evidence type="ECO:0000256" key="3">
    <source>
        <dbReference type="ARBA" id="ARBA00013165"/>
    </source>
</evidence>
<evidence type="ECO:0000256" key="11">
    <source>
        <dbReference type="ARBA" id="ARBA00032665"/>
    </source>
</evidence>
<reference evidence="17" key="1">
    <citation type="submission" date="2025-08" db="UniProtKB">
        <authorList>
            <consortium name="RefSeq"/>
        </authorList>
    </citation>
    <scope>IDENTIFICATION</scope>
</reference>
<dbReference type="GO" id="GO:0032543">
    <property type="term" value="P:mitochondrial translation"/>
    <property type="evidence" value="ECO:0007669"/>
    <property type="project" value="TreeGrafter"/>
</dbReference>
<keyword evidence="9 13" id="KW-0648">Protein biosynthesis</keyword>
<dbReference type="Gene3D" id="1.10.730.20">
    <property type="match status" value="1"/>
</dbReference>
<dbReference type="InterPro" id="IPR033708">
    <property type="entry name" value="Anticodon_Ile_BEm"/>
</dbReference>
<sequence length="1013" mass="116752">MLFFLCAELQHDSALEFVNTRLVPENKARKMIENLKRISVTTNKTLCRYLRFKNTSSKDETTLLKSKRYSKTLNLPQTTFPLTMKNGASVQRELQIQKTSAFQNLYQWQRKQNWDQEFVLHDGPPYANGKPHVGHMVNKVLKDITNRYKVLKKHKVHYRPGWDCHGMPIELKAITDQSGKHLQLSPLEIRTKAKIFAEKTLAEQKKSFQEWGIMGDWKNVYKTLTPDYEAKQLDVFFEIYKKGDIYRDYMPVFWSTSSQSALAEAELEYNANHVSKSVYVKFPCTKTHFSNLSNSDQVYAIIWTTTPWTLPFNQAVCYSPKIKYSLLRNQKRSEVYLCEEKFVEKLKELVNDDLDLLSTLEGSQLEGLNYVHPLNNNKMPFLPSSHVLEGKGTGLVHIAPAHGHDDFFVALQHNLSRECHVNEKGTFVSGVDENLIGKTVGLDANDAVITALGQHVIKTENYLHSYPYDWRTKQPIIIRASKQWFIDLKRLKPLALQSLSGVKIIPQQSERGMVIELNTRPYWCISRQRAWGVPIPVFYHKATDEPLITSETIEHLKNLVLKHGTDCWWNLPEEELLPLSKDKAKDYVKGSDILDIWFDSGVSWASVLQESNGKADVYLEGIDQFKGWFQTSLLTSVAVRGEAPYRQIITHGFTTDEEGKKMSKSVGNVVDPEEVIFGGKDKKKNPSYGVDVLRWWVAHSHHHLHIMVGTTLLEKFQEDVFKVRKCMRHLVGNLFDFDPAKDMVEYNKMNPIDQYFLYVLYTTITQMEEAYESFSYHKVIQLLEKFFYSDLSSFYINITHDRCYCNAAADHARRSCQTVQYHVVNLITAGFAPIIPHLAEEIFRHLPKSHSDTDSTDSIFKLGWCKPLPAWNNVKAFNKLLPVFDMRRVVMDKFALESPVEFDIHIYSSPRLHDLLRELQPELTSSTSSLCELFQTSQVSVLDSPPIIIPEDSFILEGRTHLLTESSSVEVDYKILVTSAQLHMCERCRRYTAKSTTVTCDRCLNAMANDWAT</sequence>
<feature type="domain" description="Aminoacyl-tRNA synthetase class Ia" evidence="14">
    <location>
        <begin position="103"/>
        <end position="702"/>
    </location>
</feature>
<dbReference type="NCBIfam" id="TIGR00392">
    <property type="entry name" value="ileS"/>
    <property type="match status" value="1"/>
</dbReference>
<evidence type="ECO:0000313" key="16">
    <source>
        <dbReference type="Proteomes" id="UP001165740"/>
    </source>
</evidence>
<keyword evidence="8 13" id="KW-0067">ATP-binding</keyword>
<evidence type="ECO:0000259" key="14">
    <source>
        <dbReference type="Pfam" id="PF00133"/>
    </source>
</evidence>
<dbReference type="FunFam" id="1.10.10.830:FF:000002">
    <property type="entry name" value="Isoleucine--tRNA ligase, mitochondrial"/>
    <property type="match status" value="1"/>
</dbReference>
<evidence type="ECO:0000259" key="15">
    <source>
        <dbReference type="Pfam" id="PF08264"/>
    </source>
</evidence>
<dbReference type="RefSeq" id="XP_055879126.1">
    <property type="nucleotide sequence ID" value="XM_056023151.1"/>
</dbReference>
<dbReference type="PROSITE" id="PS00178">
    <property type="entry name" value="AA_TRNA_LIGASE_I"/>
    <property type="match status" value="1"/>
</dbReference>
<name>A0A9W2ZVQ3_BIOGL</name>
<evidence type="ECO:0000256" key="1">
    <source>
        <dbReference type="ARBA" id="ARBA00004173"/>
    </source>
</evidence>
<evidence type="ECO:0000256" key="7">
    <source>
        <dbReference type="ARBA" id="ARBA00022741"/>
    </source>
</evidence>
<protein>
    <recommendedName>
        <fullName evidence="3">isoleucine--tRNA ligase</fullName>
        <ecNumber evidence="3">6.1.1.5</ecNumber>
    </recommendedName>
    <alternativeName>
        <fullName evidence="11">Isoleucyl-tRNA synthetase</fullName>
    </alternativeName>
</protein>
<evidence type="ECO:0000256" key="9">
    <source>
        <dbReference type="ARBA" id="ARBA00022917"/>
    </source>
</evidence>
<keyword evidence="4" id="KW-0963">Cytoplasm</keyword>
<dbReference type="Proteomes" id="UP001165740">
    <property type="component" value="Chromosome 3"/>
</dbReference>
<dbReference type="PANTHER" id="PTHR42765:SF1">
    <property type="entry name" value="ISOLEUCINE--TRNA LIGASE, MITOCHONDRIAL"/>
    <property type="match status" value="1"/>
</dbReference>
<dbReference type="Gene3D" id="3.90.740.10">
    <property type="entry name" value="Valyl/Leucyl/Isoleucyl-tRNA synthetase, editing domain"/>
    <property type="match status" value="1"/>
</dbReference>
<dbReference type="OrthoDB" id="10264412at2759"/>
<dbReference type="SUPFAM" id="SSF52374">
    <property type="entry name" value="Nucleotidylyl transferase"/>
    <property type="match status" value="1"/>
</dbReference>